<name>A0AAD7QNU1_9ASCO</name>
<dbReference type="RefSeq" id="XP_056042106.1">
    <property type="nucleotide sequence ID" value="XM_056186045.1"/>
</dbReference>
<dbReference type="EMBL" id="JARPMG010000008">
    <property type="protein sequence ID" value="KAJ8098656.1"/>
    <property type="molecule type" value="Genomic_DNA"/>
</dbReference>
<keyword evidence="2" id="KW-1185">Reference proteome</keyword>
<organism evidence="1 2">
    <name type="scientific">Lipomyces tetrasporus</name>
    <dbReference type="NCBI Taxonomy" id="54092"/>
    <lineage>
        <taxon>Eukaryota</taxon>
        <taxon>Fungi</taxon>
        <taxon>Dikarya</taxon>
        <taxon>Ascomycota</taxon>
        <taxon>Saccharomycotina</taxon>
        <taxon>Lipomycetes</taxon>
        <taxon>Lipomycetales</taxon>
        <taxon>Lipomycetaceae</taxon>
        <taxon>Lipomyces</taxon>
    </lineage>
</organism>
<evidence type="ECO:0000313" key="1">
    <source>
        <dbReference type="EMBL" id="KAJ8098656.1"/>
    </source>
</evidence>
<sequence>MHASTIPRLEMPACCRAEYERVDEVREREDAHYEFHRFCVKDLLIAVNRYEASAIALEQEGVATFVAPPTPLHSGMTVALLSSMHRTAVPAVGLQRQLGTAHCDTASETVPNS</sequence>
<dbReference type="GeneID" id="80881211"/>
<gene>
    <name evidence="1" type="ORF">POJ06DRAFT_239537</name>
</gene>
<reference evidence="1" key="1">
    <citation type="submission" date="2023-03" db="EMBL/GenBank/DDBJ databases">
        <title>Near-Complete genome sequence of Lipomyces tetrasporous NRRL Y-64009, an oleaginous yeast capable of growing on lignocellulosic hydrolysates.</title>
        <authorList>
            <consortium name="Lawrence Berkeley National Laboratory"/>
            <person name="Jagtap S.S."/>
            <person name="Liu J.-J."/>
            <person name="Walukiewicz H.E."/>
            <person name="Pangilinan J."/>
            <person name="Lipzen A."/>
            <person name="Ahrendt S."/>
            <person name="Koriabine M."/>
            <person name="Cobaugh K."/>
            <person name="Salamov A."/>
            <person name="Yoshinaga Y."/>
            <person name="Ng V."/>
            <person name="Daum C."/>
            <person name="Grigoriev I.V."/>
            <person name="Slininger P.J."/>
            <person name="Dien B.S."/>
            <person name="Jin Y.-S."/>
            <person name="Rao C.V."/>
        </authorList>
    </citation>
    <scope>NUCLEOTIDE SEQUENCE</scope>
    <source>
        <strain evidence="1">NRRL Y-64009</strain>
    </source>
</reference>
<comment type="caution">
    <text evidence="1">The sequence shown here is derived from an EMBL/GenBank/DDBJ whole genome shotgun (WGS) entry which is preliminary data.</text>
</comment>
<dbReference type="AlphaFoldDB" id="A0AAD7QNU1"/>
<dbReference type="Proteomes" id="UP001217417">
    <property type="component" value="Unassembled WGS sequence"/>
</dbReference>
<evidence type="ECO:0000313" key="2">
    <source>
        <dbReference type="Proteomes" id="UP001217417"/>
    </source>
</evidence>
<protein>
    <submittedName>
        <fullName evidence="1">Uncharacterized protein</fullName>
    </submittedName>
</protein>
<accession>A0AAD7QNU1</accession>
<proteinExistence type="predicted"/>